<accession>A0A915K7I1</accession>
<dbReference type="AlphaFoldDB" id="A0A915K7I1"/>
<proteinExistence type="predicted"/>
<sequence>MTGSGLISNPNLRNSSSMILRWNWKKIQNDDIFQIQNRMILHSHCLVFWKKYQNDDILQVKLLLSKKDNFTFESHHFLEKYQNDDILQVKL</sequence>
<organism evidence="1 2">
    <name type="scientific">Romanomermis culicivorax</name>
    <name type="common">Nematode worm</name>
    <dbReference type="NCBI Taxonomy" id="13658"/>
    <lineage>
        <taxon>Eukaryota</taxon>
        <taxon>Metazoa</taxon>
        <taxon>Ecdysozoa</taxon>
        <taxon>Nematoda</taxon>
        <taxon>Enoplea</taxon>
        <taxon>Dorylaimia</taxon>
        <taxon>Mermithida</taxon>
        <taxon>Mermithoidea</taxon>
        <taxon>Mermithidae</taxon>
        <taxon>Romanomermis</taxon>
    </lineage>
</organism>
<name>A0A915K7I1_ROMCU</name>
<protein>
    <submittedName>
        <fullName evidence="2">Uncharacterized protein</fullName>
    </submittedName>
</protein>
<keyword evidence="1" id="KW-1185">Reference proteome</keyword>
<dbReference type="WBParaSite" id="nRc.2.0.1.t34656-RA">
    <property type="protein sequence ID" value="nRc.2.0.1.t34656-RA"/>
    <property type="gene ID" value="nRc.2.0.1.g34656"/>
</dbReference>
<evidence type="ECO:0000313" key="2">
    <source>
        <dbReference type="WBParaSite" id="nRc.2.0.1.t34656-RA"/>
    </source>
</evidence>
<dbReference type="Proteomes" id="UP000887565">
    <property type="component" value="Unplaced"/>
</dbReference>
<reference evidence="2" key="1">
    <citation type="submission" date="2022-11" db="UniProtKB">
        <authorList>
            <consortium name="WormBaseParasite"/>
        </authorList>
    </citation>
    <scope>IDENTIFICATION</scope>
</reference>
<evidence type="ECO:0000313" key="1">
    <source>
        <dbReference type="Proteomes" id="UP000887565"/>
    </source>
</evidence>